<dbReference type="PANTHER" id="PTHR11003:SF142">
    <property type="entry name" value="POTASSIUM CHANNEL DOMAIN-CONTAINING PROTEIN"/>
    <property type="match status" value="1"/>
</dbReference>
<dbReference type="Pfam" id="PF07885">
    <property type="entry name" value="Ion_trans_2"/>
    <property type="match status" value="2"/>
</dbReference>
<evidence type="ECO:0000256" key="2">
    <source>
        <dbReference type="ARBA" id="ARBA00022448"/>
    </source>
</evidence>
<protein>
    <submittedName>
        <fullName evidence="11">TWiK family of potassium channels protein 7-like</fullName>
    </submittedName>
</protein>
<evidence type="ECO:0000256" key="3">
    <source>
        <dbReference type="ARBA" id="ARBA00022692"/>
    </source>
</evidence>
<proteinExistence type="evidence at transcript level"/>
<keyword evidence="5 8" id="KW-0406">Ion transport</keyword>
<dbReference type="PRINTS" id="PR01333">
    <property type="entry name" value="2POREKCHANEL"/>
</dbReference>
<dbReference type="Gene3D" id="1.10.287.70">
    <property type="match status" value="1"/>
</dbReference>
<evidence type="ECO:0000256" key="5">
    <source>
        <dbReference type="ARBA" id="ARBA00023065"/>
    </source>
</evidence>
<keyword evidence="6 9" id="KW-0472">Membrane</keyword>
<dbReference type="GO" id="GO:0015271">
    <property type="term" value="F:outward rectifier potassium channel activity"/>
    <property type="evidence" value="ECO:0007669"/>
    <property type="project" value="TreeGrafter"/>
</dbReference>
<comment type="subcellular location">
    <subcellularLocation>
        <location evidence="1">Membrane</location>
        <topology evidence="1">Multi-pass membrane protein</topology>
    </subcellularLocation>
</comment>
<dbReference type="GO" id="GO:0022841">
    <property type="term" value="F:potassium ion leak channel activity"/>
    <property type="evidence" value="ECO:0007669"/>
    <property type="project" value="TreeGrafter"/>
</dbReference>
<evidence type="ECO:0000256" key="6">
    <source>
        <dbReference type="ARBA" id="ARBA00023136"/>
    </source>
</evidence>
<evidence type="ECO:0000256" key="9">
    <source>
        <dbReference type="SAM" id="Phobius"/>
    </source>
</evidence>
<evidence type="ECO:0000256" key="8">
    <source>
        <dbReference type="RuleBase" id="RU003857"/>
    </source>
</evidence>
<evidence type="ECO:0000256" key="7">
    <source>
        <dbReference type="ARBA" id="ARBA00023303"/>
    </source>
</evidence>
<evidence type="ECO:0000259" key="10">
    <source>
        <dbReference type="Pfam" id="PF07885"/>
    </source>
</evidence>
<accession>A0A6A7G9Q1</accession>
<organism evidence="11">
    <name type="scientific">Hirondellea gigas</name>
    <dbReference type="NCBI Taxonomy" id="1518452"/>
    <lineage>
        <taxon>Eukaryota</taxon>
        <taxon>Metazoa</taxon>
        <taxon>Ecdysozoa</taxon>
        <taxon>Arthropoda</taxon>
        <taxon>Crustacea</taxon>
        <taxon>Multicrustacea</taxon>
        <taxon>Malacostraca</taxon>
        <taxon>Eumalacostraca</taxon>
        <taxon>Peracarida</taxon>
        <taxon>Amphipoda</taxon>
        <taxon>Amphilochidea</taxon>
        <taxon>Lysianassida</taxon>
        <taxon>Lysianassidira</taxon>
        <taxon>Lysianassoidea</taxon>
        <taxon>Lysianassidae</taxon>
        <taxon>Hirondellea</taxon>
    </lineage>
</organism>
<dbReference type="EMBL" id="IACT01007206">
    <property type="protein sequence ID" value="LAC26325.1"/>
    <property type="molecule type" value="mRNA"/>
</dbReference>
<comment type="similarity">
    <text evidence="8">Belongs to the two pore domain potassium channel (TC 1.A.1.8) family.</text>
</comment>
<evidence type="ECO:0000313" key="11">
    <source>
        <dbReference type="EMBL" id="LAC26325.1"/>
    </source>
</evidence>
<keyword evidence="7 8" id="KW-0407">Ion channel</keyword>
<feature type="domain" description="Potassium channel" evidence="10">
    <location>
        <begin position="79"/>
        <end position="147"/>
    </location>
</feature>
<evidence type="ECO:0000256" key="1">
    <source>
        <dbReference type="ARBA" id="ARBA00004141"/>
    </source>
</evidence>
<feature type="transmembrane region" description="Helical" evidence="9">
    <location>
        <begin position="69"/>
        <end position="93"/>
    </location>
</feature>
<feature type="transmembrane region" description="Helical" evidence="9">
    <location>
        <begin position="123"/>
        <end position="145"/>
    </location>
</feature>
<dbReference type="InterPro" id="IPR013099">
    <property type="entry name" value="K_chnl_dom"/>
</dbReference>
<keyword evidence="3 8" id="KW-0812">Transmembrane</keyword>
<name>A0A6A7G9Q1_9CRUS</name>
<dbReference type="AlphaFoldDB" id="A0A6A7G9Q1"/>
<dbReference type="GO" id="GO:0005886">
    <property type="term" value="C:plasma membrane"/>
    <property type="evidence" value="ECO:0007669"/>
    <property type="project" value="TreeGrafter"/>
</dbReference>
<sequence>MTVLTTIGYGNIAPGSVAGRVFCIVFALLGIPLSLSFIAATGDLLASIAATVPMQKLYAALPKGKKRTVVFSVGTLSLLLGFLAVGGLMFHLLEDWYFLDSFYFCFITTTTIGFGDMVPSPNSLVYCIGYIMVGLALTSTVIELVRRQYAESWARMQEFSNRLHTLSGLLAMDVRKMAAAGIGELDMSPELLRELRDLCQSNEIASTEDDALSALLNMVDGSKRVTIVMYESAV</sequence>
<evidence type="ECO:0000256" key="4">
    <source>
        <dbReference type="ARBA" id="ARBA00022989"/>
    </source>
</evidence>
<dbReference type="GO" id="GO:0030322">
    <property type="term" value="P:stabilization of membrane potential"/>
    <property type="evidence" value="ECO:0007669"/>
    <property type="project" value="TreeGrafter"/>
</dbReference>
<reference evidence="11" key="1">
    <citation type="submission" date="2017-11" db="EMBL/GenBank/DDBJ databases">
        <title>The sensing device of the deep-sea amphipod.</title>
        <authorList>
            <person name="Kobayashi H."/>
            <person name="Nagahama T."/>
            <person name="Arai W."/>
            <person name="Sasagawa Y."/>
            <person name="Umeda M."/>
            <person name="Hayashi T."/>
            <person name="Nikaido I."/>
            <person name="Watanabe H."/>
            <person name="Oguri K."/>
            <person name="Kitazato H."/>
            <person name="Fujioka K."/>
            <person name="Kido Y."/>
            <person name="Takami H."/>
        </authorList>
    </citation>
    <scope>NUCLEOTIDE SEQUENCE</scope>
    <source>
        <tissue evidence="11">Whole body</tissue>
    </source>
</reference>
<dbReference type="SUPFAM" id="SSF81324">
    <property type="entry name" value="Voltage-gated potassium channels"/>
    <property type="match status" value="2"/>
</dbReference>
<feature type="domain" description="Potassium channel" evidence="10">
    <location>
        <begin position="1"/>
        <end position="45"/>
    </location>
</feature>
<dbReference type="InterPro" id="IPR003280">
    <property type="entry name" value="2pore_dom_K_chnl"/>
</dbReference>
<keyword evidence="2 8" id="KW-0813">Transport</keyword>
<keyword evidence="4 9" id="KW-1133">Transmembrane helix</keyword>
<dbReference type="PANTHER" id="PTHR11003">
    <property type="entry name" value="POTASSIUM CHANNEL, SUBFAMILY K"/>
    <property type="match status" value="1"/>
</dbReference>